<comment type="caution">
    <text evidence="11">The sequence shown here is derived from an EMBL/GenBank/DDBJ whole genome shotgun (WGS) entry which is preliminary data.</text>
</comment>
<dbReference type="GO" id="GO:0097036">
    <property type="term" value="P:regulation of plasma membrane sterol distribution"/>
    <property type="evidence" value="ECO:0007669"/>
    <property type="project" value="UniProtKB-UniRule"/>
</dbReference>
<dbReference type="PANTHER" id="PTHR14467">
    <property type="entry name" value="ARV1"/>
    <property type="match status" value="1"/>
</dbReference>
<dbReference type="Pfam" id="PF04161">
    <property type="entry name" value="Arv1"/>
    <property type="match status" value="1"/>
</dbReference>
<comment type="function">
    <text evidence="10">Mediator of sterol homeostasis involved in sterol uptake, trafficking and distribution into membranes.</text>
</comment>
<evidence type="ECO:0000256" key="7">
    <source>
        <dbReference type="ARBA" id="ARBA00023055"/>
    </source>
</evidence>
<name>A0A1Y1JDG3_PLAGO</name>
<keyword evidence="4 10" id="KW-0812">Transmembrane</keyword>
<organism evidence="11 12">
    <name type="scientific">Plasmodium gonderi</name>
    <dbReference type="NCBI Taxonomy" id="77519"/>
    <lineage>
        <taxon>Eukaryota</taxon>
        <taxon>Sar</taxon>
        <taxon>Alveolata</taxon>
        <taxon>Apicomplexa</taxon>
        <taxon>Aconoidasida</taxon>
        <taxon>Haemosporida</taxon>
        <taxon>Plasmodiidae</taxon>
        <taxon>Plasmodium</taxon>
        <taxon>Plasmodium (Plasmodium)</taxon>
    </lineage>
</organism>
<feature type="transmembrane region" description="Helical" evidence="10">
    <location>
        <begin position="71"/>
        <end position="90"/>
    </location>
</feature>
<dbReference type="OrthoDB" id="2192830at2759"/>
<evidence type="ECO:0000256" key="1">
    <source>
        <dbReference type="ARBA" id="ARBA00004477"/>
    </source>
</evidence>
<evidence type="ECO:0000256" key="4">
    <source>
        <dbReference type="ARBA" id="ARBA00022692"/>
    </source>
</evidence>
<gene>
    <name evidence="11" type="ORF">PGO_081020</name>
</gene>
<evidence type="ECO:0000313" key="11">
    <source>
        <dbReference type="EMBL" id="GAW80536.1"/>
    </source>
</evidence>
<dbReference type="RefSeq" id="XP_028543125.1">
    <property type="nucleotide sequence ID" value="XM_028687324.1"/>
</dbReference>
<dbReference type="GO" id="GO:0005794">
    <property type="term" value="C:Golgi apparatus"/>
    <property type="evidence" value="ECO:0007669"/>
    <property type="project" value="TreeGrafter"/>
</dbReference>
<dbReference type="AlphaFoldDB" id="A0A1Y1JDG3"/>
<dbReference type="GO" id="GO:0006665">
    <property type="term" value="P:sphingolipid metabolic process"/>
    <property type="evidence" value="ECO:0007669"/>
    <property type="project" value="UniProtKB-UniRule"/>
</dbReference>
<sequence length="593" mass="72208">MICIKCGRCNSSLYTVYNKTNIKLNDCNRCNKICDEYMEKNTFLIFMNILFLKPEIYRHIIFNRLQYHEKFIHAFFLKMIILFLIINAYLHPNFESEYNEKSTLSDIFLMNSNFETSTENNSIMRYNCSSYTLFMYKYDDKHKLYGLYNIFSNSHIPNLVNIHKDKLLTCIFHNRYRDHNVCILNRKYNHTEDYDKQLIDIFLHNNTKYANSPNEMEKWKLNKQIYGEKGEMDKKQKNKLENIQTDKWNNLNEKENIWENLQTIGSGKNRVVEFVRKIVKYESIFKLKKNNQLLKNDIITLKNSEEYNNLFQIINVLVYYNIDDYKIVLEAREKETHNFQYVMKFLRNIFFYKMEKKKKNYFKSNSHVFIKKKNSIDYCPDTSKEFIFSNKCYTCDYRNCFYPIDELDGICKNLFKKINFTFYKNVEDITKKQNKKQDKFKIKQISMYSKLLFSDLDNEKYILKICNSSFSFKKLISVTINYILYFLFLCVFTYILKIYQQRKYKIHITMVKYNYLFMLFVLSNYPLLIYFILNVFNYNYINIYLNVYTIICNIIAYHIFISNDNNYLCYSIFSVFTSYILKNILMIKIKEYI</sequence>
<feature type="transmembrane region" description="Helical" evidence="10">
    <location>
        <begin position="539"/>
        <end position="560"/>
    </location>
</feature>
<evidence type="ECO:0000313" key="12">
    <source>
        <dbReference type="Proteomes" id="UP000195521"/>
    </source>
</evidence>
<keyword evidence="8 10" id="KW-0443">Lipid metabolism</keyword>
<dbReference type="GO" id="GO:0016125">
    <property type="term" value="P:sterol metabolic process"/>
    <property type="evidence" value="ECO:0007669"/>
    <property type="project" value="UniProtKB-UniRule"/>
</dbReference>
<keyword evidence="6 10" id="KW-1133">Transmembrane helix</keyword>
<evidence type="ECO:0000256" key="2">
    <source>
        <dbReference type="ARBA" id="ARBA00009187"/>
    </source>
</evidence>
<reference evidence="12" key="1">
    <citation type="submission" date="2017-04" db="EMBL/GenBank/DDBJ databases">
        <title>Plasmodium gonderi genome.</title>
        <authorList>
            <person name="Arisue N."/>
            <person name="Honma H."/>
            <person name="Kawai S."/>
            <person name="Tougan T."/>
            <person name="Tanabe K."/>
            <person name="Horii T."/>
        </authorList>
    </citation>
    <scope>NUCLEOTIDE SEQUENCE [LARGE SCALE GENOMIC DNA]</scope>
    <source>
        <strain evidence="12">ATCC 30045</strain>
    </source>
</reference>
<dbReference type="PANTHER" id="PTHR14467:SF0">
    <property type="entry name" value="PROTEIN ARV1"/>
    <property type="match status" value="1"/>
</dbReference>
<evidence type="ECO:0000256" key="8">
    <source>
        <dbReference type="ARBA" id="ARBA00023098"/>
    </source>
</evidence>
<feature type="transmembrane region" description="Helical" evidence="10">
    <location>
        <begin position="515"/>
        <end position="533"/>
    </location>
</feature>
<evidence type="ECO:0000256" key="10">
    <source>
        <dbReference type="RuleBase" id="RU368065"/>
    </source>
</evidence>
<dbReference type="GO" id="GO:0032366">
    <property type="term" value="P:intracellular sterol transport"/>
    <property type="evidence" value="ECO:0007669"/>
    <property type="project" value="UniProtKB-UniRule"/>
</dbReference>
<keyword evidence="5 10" id="KW-0256">Endoplasmic reticulum</keyword>
<keyword evidence="3 10" id="KW-0813">Transport</keyword>
<accession>A0A1Y1JDG3</accession>
<evidence type="ECO:0000256" key="5">
    <source>
        <dbReference type="ARBA" id="ARBA00022824"/>
    </source>
</evidence>
<dbReference type="GO" id="GO:0032541">
    <property type="term" value="C:cortical endoplasmic reticulum"/>
    <property type="evidence" value="ECO:0007669"/>
    <property type="project" value="TreeGrafter"/>
</dbReference>
<keyword evidence="7 10" id="KW-0445">Lipid transport</keyword>
<comment type="subcellular location">
    <subcellularLocation>
        <location evidence="1 10">Endoplasmic reticulum membrane</location>
        <topology evidence="1 10">Multi-pass membrane protein</topology>
    </subcellularLocation>
</comment>
<keyword evidence="12" id="KW-1185">Reference proteome</keyword>
<keyword evidence="10" id="KW-0746">Sphingolipid metabolism</keyword>
<dbReference type="OMA" id="CILNRKY"/>
<protein>
    <recommendedName>
        <fullName evidence="10">Protein ARV</fullName>
    </recommendedName>
</protein>
<evidence type="ECO:0000256" key="9">
    <source>
        <dbReference type="ARBA" id="ARBA00023136"/>
    </source>
</evidence>
<feature type="transmembrane region" description="Helical" evidence="10">
    <location>
        <begin position="475"/>
        <end position="495"/>
    </location>
</feature>
<comment type="similarity">
    <text evidence="2 10">Belongs to the ARV1 family.</text>
</comment>
<dbReference type="GeneID" id="39747251"/>
<dbReference type="GO" id="GO:0005789">
    <property type="term" value="C:endoplasmic reticulum membrane"/>
    <property type="evidence" value="ECO:0007669"/>
    <property type="project" value="UniProtKB-SubCell"/>
</dbReference>
<dbReference type="EMBL" id="BDQF01000009">
    <property type="protein sequence ID" value="GAW80536.1"/>
    <property type="molecule type" value="Genomic_DNA"/>
</dbReference>
<dbReference type="InterPro" id="IPR007290">
    <property type="entry name" value="Arv1"/>
</dbReference>
<dbReference type="Proteomes" id="UP000195521">
    <property type="component" value="Unassembled WGS sequence"/>
</dbReference>
<evidence type="ECO:0000256" key="6">
    <source>
        <dbReference type="ARBA" id="ARBA00022989"/>
    </source>
</evidence>
<comment type="function">
    <text evidence="10">Regulates also the sphingolipid metabolism.</text>
</comment>
<keyword evidence="9 10" id="KW-0472">Membrane</keyword>
<evidence type="ECO:0000256" key="3">
    <source>
        <dbReference type="ARBA" id="ARBA00022448"/>
    </source>
</evidence>
<proteinExistence type="inferred from homology"/>
<feature type="transmembrane region" description="Helical" evidence="10">
    <location>
        <begin position="567"/>
        <end position="587"/>
    </location>
</feature>